<dbReference type="InterPro" id="IPR034088">
    <property type="entry name" value="Pla_a_1-like"/>
</dbReference>
<dbReference type="AlphaFoldDB" id="A0AAN8VIV0"/>
<dbReference type="NCBIfam" id="TIGR01614">
    <property type="entry name" value="PME_inhib"/>
    <property type="match status" value="2"/>
</dbReference>
<feature type="domain" description="Pectinesterase inhibitor" evidence="5">
    <location>
        <begin position="22"/>
        <end position="164"/>
    </location>
</feature>
<gene>
    <name evidence="6" type="ORF">RJ641_035205</name>
</gene>
<dbReference type="GO" id="GO:0004857">
    <property type="term" value="F:enzyme inhibitor activity"/>
    <property type="evidence" value="ECO:0007669"/>
    <property type="project" value="InterPro"/>
</dbReference>
<evidence type="ECO:0000256" key="3">
    <source>
        <dbReference type="ARBA" id="ARBA00038471"/>
    </source>
</evidence>
<evidence type="ECO:0000259" key="5">
    <source>
        <dbReference type="SMART" id="SM00856"/>
    </source>
</evidence>
<keyword evidence="2" id="KW-1015">Disulfide bond</keyword>
<evidence type="ECO:0000313" key="6">
    <source>
        <dbReference type="EMBL" id="KAK6935050.1"/>
    </source>
</evidence>
<keyword evidence="1 4" id="KW-0732">Signal</keyword>
<comment type="caution">
    <text evidence="6">The sequence shown here is derived from an EMBL/GenBank/DDBJ whole genome shotgun (WGS) entry which is preliminary data.</text>
</comment>
<dbReference type="SMART" id="SM00856">
    <property type="entry name" value="PMEI"/>
    <property type="match status" value="2"/>
</dbReference>
<dbReference type="Proteomes" id="UP001370490">
    <property type="component" value="Unassembled WGS sequence"/>
</dbReference>
<dbReference type="PANTHER" id="PTHR35357:SF17">
    <property type="entry name" value="PECTINESTERASE INHIBITOR 12"/>
    <property type="match status" value="1"/>
</dbReference>
<evidence type="ECO:0000256" key="2">
    <source>
        <dbReference type="ARBA" id="ARBA00023157"/>
    </source>
</evidence>
<organism evidence="6 7">
    <name type="scientific">Dillenia turbinata</name>
    <dbReference type="NCBI Taxonomy" id="194707"/>
    <lineage>
        <taxon>Eukaryota</taxon>
        <taxon>Viridiplantae</taxon>
        <taxon>Streptophyta</taxon>
        <taxon>Embryophyta</taxon>
        <taxon>Tracheophyta</taxon>
        <taxon>Spermatophyta</taxon>
        <taxon>Magnoliopsida</taxon>
        <taxon>eudicotyledons</taxon>
        <taxon>Gunneridae</taxon>
        <taxon>Pentapetalae</taxon>
        <taxon>Dilleniales</taxon>
        <taxon>Dilleniaceae</taxon>
        <taxon>Dillenia</taxon>
    </lineage>
</organism>
<dbReference type="EMBL" id="JBAMMX010000008">
    <property type="protein sequence ID" value="KAK6935050.1"/>
    <property type="molecule type" value="Genomic_DNA"/>
</dbReference>
<proteinExistence type="inferred from homology"/>
<dbReference type="SUPFAM" id="SSF101148">
    <property type="entry name" value="Plant invertase/pectin methylesterase inhibitor"/>
    <property type="match status" value="2"/>
</dbReference>
<feature type="chain" id="PRO_5042950339" evidence="4">
    <location>
        <begin position="23"/>
        <end position="334"/>
    </location>
</feature>
<evidence type="ECO:0000256" key="4">
    <source>
        <dbReference type="SAM" id="SignalP"/>
    </source>
</evidence>
<dbReference type="InterPro" id="IPR035513">
    <property type="entry name" value="Invertase/methylesterase_inhib"/>
</dbReference>
<dbReference type="CDD" id="cd15795">
    <property type="entry name" value="PMEI-Pla_a_1_like"/>
    <property type="match status" value="1"/>
</dbReference>
<accession>A0AAN8VIV0</accession>
<comment type="similarity">
    <text evidence="3">Belongs to the PMEI family.</text>
</comment>
<feature type="domain" description="Pectinesterase inhibitor" evidence="5">
    <location>
        <begin position="183"/>
        <end position="327"/>
    </location>
</feature>
<name>A0AAN8VIV0_9MAGN</name>
<dbReference type="PANTHER" id="PTHR35357">
    <property type="entry name" value="OS02G0537100 PROTEIN"/>
    <property type="match status" value="1"/>
</dbReference>
<dbReference type="Pfam" id="PF04043">
    <property type="entry name" value="PMEI"/>
    <property type="match status" value="2"/>
</dbReference>
<evidence type="ECO:0000313" key="7">
    <source>
        <dbReference type="Proteomes" id="UP001370490"/>
    </source>
</evidence>
<keyword evidence="7" id="KW-1185">Reference proteome</keyword>
<sequence>MKSSQFFPLVLLSSLLIVPCLSNKNLINDICKKNKDVKFKFCVASFTSDRKSQNVTTENELGVLSLQHLISKASILGSRYSILAKKYPRKDLQECSKIYSQAIPTLKEALDSYKVRDYPTTNIKVSAAFDASADCVEGFQGGNKDPLQRMNSAFIKLAKISLSFVAVDSPALSKTVSNSRSVASSAVSKSGVNLTSVASLVVSKLGSNPTSEKSPLELGAVAVQNLISKAQEINSAISQLQKDKKANGAAKEALKYCSTAYSGFVKHLTEGLKNYQAKKYDDLKSTIDTLTLDAEYCVDEFSNQNLEFPLMKQQGEFTKLADVASERISSLPEN</sequence>
<feature type="signal peptide" evidence="4">
    <location>
        <begin position="1"/>
        <end position="22"/>
    </location>
</feature>
<evidence type="ECO:0000256" key="1">
    <source>
        <dbReference type="ARBA" id="ARBA00022729"/>
    </source>
</evidence>
<reference evidence="6 7" key="1">
    <citation type="submission" date="2023-12" db="EMBL/GenBank/DDBJ databases">
        <title>A high-quality genome assembly for Dillenia turbinata (Dilleniales).</title>
        <authorList>
            <person name="Chanderbali A."/>
        </authorList>
    </citation>
    <scope>NUCLEOTIDE SEQUENCE [LARGE SCALE GENOMIC DNA]</scope>
    <source>
        <strain evidence="6">LSX21</strain>
        <tissue evidence="6">Leaf</tissue>
    </source>
</reference>
<protein>
    <submittedName>
        <fullName evidence="6">Pectinesterase inhibitor domain</fullName>
    </submittedName>
</protein>
<dbReference type="InterPro" id="IPR006501">
    <property type="entry name" value="Pectinesterase_inhib_dom"/>
</dbReference>
<dbReference type="Gene3D" id="1.20.140.40">
    <property type="entry name" value="Invertase/pectin methylesterase inhibitor family protein"/>
    <property type="match status" value="2"/>
</dbReference>